<accession>A0A8X6QVC7</accession>
<sequence>MSGLRFNSATNCSSFYQQRVFQAVGHWNLVSNFSWLPDWPARPEQNLATACKTSIWRRAEIFFPFFQELREQNSFSLMVGCRGTVLKILFILLLQVGLSTQTGKNLDFF</sequence>
<name>A0A8X6QVC7_NEPPI</name>
<evidence type="ECO:0000313" key="1">
    <source>
        <dbReference type="EMBL" id="GFU38583.1"/>
    </source>
</evidence>
<keyword evidence="2" id="KW-1185">Reference proteome</keyword>
<proteinExistence type="predicted"/>
<dbReference type="EMBL" id="BMAW01084384">
    <property type="protein sequence ID" value="GFU38583.1"/>
    <property type="molecule type" value="Genomic_DNA"/>
</dbReference>
<comment type="caution">
    <text evidence="1">The sequence shown here is derived from an EMBL/GenBank/DDBJ whole genome shotgun (WGS) entry which is preliminary data.</text>
</comment>
<gene>
    <name evidence="1" type="ORF">NPIL_252891</name>
</gene>
<reference evidence="1" key="1">
    <citation type="submission" date="2020-08" db="EMBL/GenBank/DDBJ databases">
        <title>Multicomponent nature underlies the extraordinary mechanical properties of spider dragline silk.</title>
        <authorList>
            <person name="Kono N."/>
            <person name="Nakamura H."/>
            <person name="Mori M."/>
            <person name="Yoshida Y."/>
            <person name="Ohtoshi R."/>
            <person name="Malay A.D."/>
            <person name="Moran D.A.P."/>
            <person name="Tomita M."/>
            <person name="Numata K."/>
            <person name="Arakawa K."/>
        </authorList>
    </citation>
    <scope>NUCLEOTIDE SEQUENCE</scope>
</reference>
<evidence type="ECO:0000313" key="2">
    <source>
        <dbReference type="Proteomes" id="UP000887013"/>
    </source>
</evidence>
<organism evidence="1 2">
    <name type="scientific">Nephila pilipes</name>
    <name type="common">Giant wood spider</name>
    <name type="synonym">Nephila maculata</name>
    <dbReference type="NCBI Taxonomy" id="299642"/>
    <lineage>
        <taxon>Eukaryota</taxon>
        <taxon>Metazoa</taxon>
        <taxon>Ecdysozoa</taxon>
        <taxon>Arthropoda</taxon>
        <taxon>Chelicerata</taxon>
        <taxon>Arachnida</taxon>
        <taxon>Araneae</taxon>
        <taxon>Araneomorphae</taxon>
        <taxon>Entelegynae</taxon>
        <taxon>Araneoidea</taxon>
        <taxon>Nephilidae</taxon>
        <taxon>Nephila</taxon>
    </lineage>
</organism>
<dbReference type="Proteomes" id="UP000887013">
    <property type="component" value="Unassembled WGS sequence"/>
</dbReference>
<protein>
    <submittedName>
        <fullName evidence="1">Uncharacterized protein</fullName>
    </submittedName>
</protein>
<dbReference type="AlphaFoldDB" id="A0A8X6QVC7"/>